<dbReference type="EMBL" id="SRLO01000195">
    <property type="protein sequence ID" value="TNN68075.1"/>
    <property type="molecule type" value="Genomic_DNA"/>
</dbReference>
<protein>
    <submittedName>
        <fullName evidence="1">Uncharacterized protein</fullName>
    </submittedName>
</protein>
<dbReference type="Proteomes" id="UP000314294">
    <property type="component" value="Unassembled WGS sequence"/>
</dbReference>
<dbReference type="AlphaFoldDB" id="A0A4Z2HRY4"/>
<sequence length="138" mass="14643">MEDAITRKSEDGLSCWVQSDGITSCSGYIILHTAEVGTLALSIQKSEDTFPPISVCTAVNWLPAPGSAGYLPSHGLALKAHGGCVGSPWVPGNSEVELGGSKAGSLCWVLLESQPESELKESLLNLHDFIPLNDEDYE</sequence>
<gene>
    <name evidence="1" type="ORF">EYF80_021720</name>
</gene>
<reference evidence="1 2" key="1">
    <citation type="submission" date="2019-03" db="EMBL/GenBank/DDBJ databases">
        <title>First draft genome of Liparis tanakae, snailfish: a comprehensive survey of snailfish specific genes.</title>
        <authorList>
            <person name="Kim W."/>
            <person name="Song I."/>
            <person name="Jeong J.-H."/>
            <person name="Kim D."/>
            <person name="Kim S."/>
            <person name="Ryu S."/>
            <person name="Song J.Y."/>
            <person name="Lee S.K."/>
        </authorList>
    </citation>
    <scope>NUCLEOTIDE SEQUENCE [LARGE SCALE GENOMIC DNA]</scope>
    <source>
        <tissue evidence="1">Muscle</tissue>
    </source>
</reference>
<evidence type="ECO:0000313" key="1">
    <source>
        <dbReference type="EMBL" id="TNN68075.1"/>
    </source>
</evidence>
<accession>A0A4Z2HRY4</accession>
<comment type="caution">
    <text evidence="1">The sequence shown here is derived from an EMBL/GenBank/DDBJ whole genome shotgun (WGS) entry which is preliminary data.</text>
</comment>
<keyword evidence="2" id="KW-1185">Reference proteome</keyword>
<organism evidence="1 2">
    <name type="scientific">Liparis tanakae</name>
    <name type="common">Tanaka's snailfish</name>
    <dbReference type="NCBI Taxonomy" id="230148"/>
    <lineage>
        <taxon>Eukaryota</taxon>
        <taxon>Metazoa</taxon>
        <taxon>Chordata</taxon>
        <taxon>Craniata</taxon>
        <taxon>Vertebrata</taxon>
        <taxon>Euteleostomi</taxon>
        <taxon>Actinopterygii</taxon>
        <taxon>Neopterygii</taxon>
        <taxon>Teleostei</taxon>
        <taxon>Neoteleostei</taxon>
        <taxon>Acanthomorphata</taxon>
        <taxon>Eupercaria</taxon>
        <taxon>Perciformes</taxon>
        <taxon>Cottioidei</taxon>
        <taxon>Cottales</taxon>
        <taxon>Liparidae</taxon>
        <taxon>Liparis</taxon>
    </lineage>
</organism>
<name>A0A4Z2HRY4_9TELE</name>
<proteinExistence type="predicted"/>
<evidence type="ECO:0000313" key="2">
    <source>
        <dbReference type="Proteomes" id="UP000314294"/>
    </source>
</evidence>